<evidence type="ECO:0000256" key="2">
    <source>
        <dbReference type="ARBA" id="ARBA00022840"/>
    </source>
</evidence>
<dbReference type="NCBIfam" id="TIGR03608">
    <property type="entry name" value="L_ocin_972_ABC"/>
    <property type="match status" value="1"/>
</dbReference>
<dbReference type="InterPro" id="IPR003439">
    <property type="entry name" value="ABC_transporter-like_ATP-bd"/>
</dbReference>
<dbReference type="PANTHER" id="PTHR42798:SF4">
    <property type="entry name" value="ABC TRANSPORTER DOMAIN-CONTAINING PROTEIN"/>
    <property type="match status" value="1"/>
</dbReference>
<evidence type="ECO:0000313" key="5">
    <source>
        <dbReference type="Proteomes" id="UP001242811"/>
    </source>
</evidence>
<dbReference type="PROSITE" id="PS50893">
    <property type="entry name" value="ABC_TRANSPORTER_2"/>
    <property type="match status" value="1"/>
</dbReference>
<keyword evidence="5" id="KW-1185">Reference proteome</keyword>
<dbReference type="SMART" id="SM00382">
    <property type="entry name" value="AAA"/>
    <property type="match status" value="1"/>
</dbReference>
<keyword evidence="2 4" id="KW-0067">ATP-binding</keyword>
<comment type="caution">
    <text evidence="4">The sequence shown here is derived from an EMBL/GenBank/DDBJ whole genome shotgun (WGS) entry which is preliminary data.</text>
</comment>
<evidence type="ECO:0000256" key="1">
    <source>
        <dbReference type="ARBA" id="ARBA00022741"/>
    </source>
</evidence>
<dbReference type="InterPro" id="IPR027417">
    <property type="entry name" value="P-loop_NTPase"/>
</dbReference>
<proteinExistence type="predicted"/>
<dbReference type="InterPro" id="IPR003593">
    <property type="entry name" value="AAA+_ATPase"/>
</dbReference>
<sequence>MERYKMVNNICELINVSKKYGNYSVLRHINMSIAQGEMIAITGKSGAGKTTILNTIGMLEQPDEGSIKLFGNDLPHPRSSHAVKLLRNHISYLFQNYALIDNATIDANLDVALAYSKKSKSEKKLLKINALSQVGLNLSLKQKVHELSGGEQQRVAIARVILKPCELILADEPTGSLDGHNRDDILALLQQLNSEGKTLIIVTHDSAVAQACSRIINI</sequence>
<reference evidence="4 5" key="1">
    <citation type="submission" date="2023-07" db="EMBL/GenBank/DDBJ databases">
        <title>Genomic Encyclopedia of Type Strains, Phase IV (KMG-IV): sequencing the most valuable type-strain genomes for metagenomic binning, comparative biology and taxonomic classification.</title>
        <authorList>
            <person name="Goeker M."/>
        </authorList>
    </citation>
    <scope>NUCLEOTIDE SEQUENCE [LARGE SCALE GENOMIC DNA]</scope>
    <source>
        <strain evidence="4 5">DSM 14914</strain>
    </source>
</reference>
<dbReference type="PROSITE" id="PS00211">
    <property type="entry name" value="ABC_TRANSPORTER_1"/>
    <property type="match status" value="1"/>
</dbReference>
<dbReference type="InterPro" id="IPR019895">
    <property type="entry name" value="L_ocin_972_ABC"/>
</dbReference>
<dbReference type="Gene3D" id="3.40.50.300">
    <property type="entry name" value="P-loop containing nucleotide triphosphate hydrolases"/>
    <property type="match status" value="1"/>
</dbReference>
<evidence type="ECO:0000259" key="3">
    <source>
        <dbReference type="PROSITE" id="PS50893"/>
    </source>
</evidence>
<dbReference type="Pfam" id="PF00005">
    <property type="entry name" value="ABC_tran"/>
    <property type="match status" value="1"/>
</dbReference>
<gene>
    <name evidence="4" type="ORF">QOZ95_003673</name>
</gene>
<keyword evidence="1" id="KW-0547">Nucleotide-binding</keyword>
<dbReference type="GO" id="GO:0005524">
    <property type="term" value="F:ATP binding"/>
    <property type="evidence" value="ECO:0007669"/>
    <property type="project" value="UniProtKB-KW"/>
</dbReference>
<protein>
    <submittedName>
        <fullName evidence="4">ABC transport system ATP-binding protein</fullName>
    </submittedName>
</protein>
<feature type="domain" description="ABC transporter" evidence="3">
    <location>
        <begin position="11"/>
        <end position="218"/>
    </location>
</feature>
<evidence type="ECO:0000313" key="4">
    <source>
        <dbReference type="EMBL" id="MDQ0495494.1"/>
    </source>
</evidence>
<dbReference type="PANTHER" id="PTHR42798">
    <property type="entry name" value="LIPOPROTEIN-RELEASING SYSTEM ATP-BINDING PROTEIN LOLD"/>
    <property type="match status" value="1"/>
</dbReference>
<dbReference type="EMBL" id="JAUSWA010000022">
    <property type="protein sequence ID" value="MDQ0495494.1"/>
    <property type="molecule type" value="Genomic_DNA"/>
</dbReference>
<organism evidence="4 5">
    <name type="scientific">Paenibacillus brasilensis</name>
    <dbReference type="NCBI Taxonomy" id="128574"/>
    <lineage>
        <taxon>Bacteria</taxon>
        <taxon>Bacillati</taxon>
        <taxon>Bacillota</taxon>
        <taxon>Bacilli</taxon>
        <taxon>Bacillales</taxon>
        <taxon>Paenibacillaceae</taxon>
        <taxon>Paenibacillus</taxon>
    </lineage>
</organism>
<dbReference type="InterPro" id="IPR017871">
    <property type="entry name" value="ABC_transporter-like_CS"/>
</dbReference>
<dbReference type="SUPFAM" id="SSF52540">
    <property type="entry name" value="P-loop containing nucleoside triphosphate hydrolases"/>
    <property type="match status" value="1"/>
</dbReference>
<accession>A0ABU0L1S7</accession>
<dbReference type="Proteomes" id="UP001242811">
    <property type="component" value="Unassembled WGS sequence"/>
</dbReference>
<name>A0ABU0L1S7_9BACL</name>